<dbReference type="Proteomes" id="UP000292082">
    <property type="component" value="Unassembled WGS sequence"/>
</dbReference>
<reference evidence="1 2" key="1">
    <citation type="submission" date="2019-01" db="EMBL/GenBank/DDBJ databases">
        <title>Draft genome sequences of three monokaryotic isolates of the white-rot basidiomycete fungus Dichomitus squalens.</title>
        <authorList>
            <consortium name="DOE Joint Genome Institute"/>
            <person name="Lopez S.C."/>
            <person name="Andreopoulos B."/>
            <person name="Pangilinan J."/>
            <person name="Lipzen A."/>
            <person name="Riley R."/>
            <person name="Ahrendt S."/>
            <person name="Ng V."/>
            <person name="Barry K."/>
            <person name="Daum C."/>
            <person name="Grigoriev I.V."/>
            <person name="Hilden K.S."/>
            <person name="Makela M.R."/>
            <person name="de Vries R.P."/>
        </authorList>
    </citation>
    <scope>NUCLEOTIDE SEQUENCE [LARGE SCALE GENOMIC DNA]</scope>
    <source>
        <strain evidence="1 2">CBS 464.89</strain>
    </source>
</reference>
<name>A0A4Q9P9H1_9APHY</name>
<protein>
    <submittedName>
        <fullName evidence="1">Uncharacterized protein</fullName>
    </submittedName>
</protein>
<sequence>MAIDGNRWQKLQIVGKREGSHWGSTSTSSSCKPLISSSSRMTVPDFEVLLRCETWASCPLTPWSVARDPSFPSRTYFQLVFVELRPCEPAREGVRETDEGRELEDRGVEMGDQSNVEQPLGTAVSAGSWNIPGTSILEFHGEFSSIPKSKCTAKRDVLEDQSPSADNLPAWIKPAWPQIQLVAKFMPDQLRHSFDHEKIKEIEKIKQFMHPPFRSPVLYELYITSIQ</sequence>
<feature type="non-terminal residue" evidence="1">
    <location>
        <position position="227"/>
    </location>
</feature>
<dbReference type="AlphaFoldDB" id="A0A4Q9P9H1"/>
<dbReference type="EMBL" id="ML145345">
    <property type="protein sequence ID" value="TBU51289.1"/>
    <property type="molecule type" value="Genomic_DNA"/>
</dbReference>
<accession>A0A4Q9P9H1</accession>
<organism evidence="1 2">
    <name type="scientific">Dichomitus squalens</name>
    <dbReference type="NCBI Taxonomy" id="114155"/>
    <lineage>
        <taxon>Eukaryota</taxon>
        <taxon>Fungi</taxon>
        <taxon>Dikarya</taxon>
        <taxon>Basidiomycota</taxon>
        <taxon>Agaricomycotina</taxon>
        <taxon>Agaricomycetes</taxon>
        <taxon>Polyporales</taxon>
        <taxon>Polyporaceae</taxon>
        <taxon>Dichomitus</taxon>
    </lineage>
</organism>
<evidence type="ECO:0000313" key="1">
    <source>
        <dbReference type="EMBL" id="TBU51289.1"/>
    </source>
</evidence>
<keyword evidence="2" id="KW-1185">Reference proteome</keyword>
<gene>
    <name evidence="1" type="ORF">BD310DRAFT_1007571</name>
</gene>
<proteinExistence type="predicted"/>
<evidence type="ECO:0000313" key="2">
    <source>
        <dbReference type="Proteomes" id="UP000292082"/>
    </source>
</evidence>
<dbReference type="PROSITE" id="PS51257">
    <property type="entry name" value="PROKAR_LIPOPROTEIN"/>
    <property type="match status" value="1"/>
</dbReference>